<dbReference type="Proteomes" id="UP000634011">
    <property type="component" value="Unassembled WGS sequence"/>
</dbReference>
<feature type="chain" id="PRO_5037088921" description="Cell envelope biogenesis protein TolA" evidence="1">
    <location>
        <begin position="18"/>
        <end position="181"/>
    </location>
</feature>
<keyword evidence="1" id="KW-0732">Signal</keyword>
<gene>
    <name evidence="2" type="ORF">H8K32_03595</name>
</gene>
<comment type="caution">
    <text evidence="2">The sequence shown here is derived from an EMBL/GenBank/DDBJ whole genome shotgun (WGS) entry which is preliminary data.</text>
</comment>
<evidence type="ECO:0000313" key="3">
    <source>
        <dbReference type="Proteomes" id="UP000634011"/>
    </source>
</evidence>
<dbReference type="EMBL" id="JACOFV010000002">
    <property type="protein sequence ID" value="MBC3861173.1"/>
    <property type="molecule type" value="Genomic_DNA"/>
</dbReference>
<proteinExistence type="predicted"/>
<sequence>MKIAITLLLVGGSIAFAAPVIAATAEAQTTYDAAKNSAAADYKIANARCDGMAGNAKDVCVAEAKAARIQIEANAKAVYKGTVSERSNARKDIANANYDVDKAKCENQGGNQKDVCIKQAKATMTAAKADATADKKVIDARTDARDDKQTANYKVAVEKCDTLSGASKNTCIDSAKTKYGQ</sequence>
<keyword evidence="3" id="KW-1185">Reference proteome</keyword>
<accession>A0A923HM24</accession>
<protein>
    <recommendedName>
        <fullName evidence="4">Cell envelope biogenesis protein TolA</fullName>
    </recommendedName>
</protein>
<feature type="signal peptide" evidence="1">
    <location>
        <begin position="1"/>
        <end position="17"/>
    </location>
</feature>
<dbReference type="AlphaFoldDB" id="A0A923HM24"/>
<name>A0A923HM24_9BURK</name>
<organism evidence="2 3">
    <name type="scientific">Undibacterium jejuense</name>
    <dbReference type="NCBI Taxonomy" id="1344949"/>
    <lineage>
        <taxon>Bacteria</taxon>
        <taxon>Pseudomonadati</taxon>
        <taxon>Pseudomonadota</taxon>
        <taxon>Betaproteobacteria</taxon>
        <taxon>Burkholderiales</taxon>
        <taxon>Oxalobacteraceae</taxon>
        <taxon>Undibacterium</taxon>
    </lineage>
</organism>
<reference evidence="2" key="1">
    <citation type="submission" date="2020-08" db="EMBL/GenBank/DDBJ databases">
        <title>Novel species isolated from subtropical streams in China.</title>
        <authorList>
            <person name="Lu H."/>
        </authorList>
    </citation>
    <scope>NUCLEOTIDE SEQUENCE</scope>
    <source>
        <strain evidence="2">KACC 12607</strain>
    </source>
</reference>
<evidence type="ECO:0000313" key="2">
    <source>
        <dbReference type="EMBL" id="MBC3861173.1"/>
    </source>
</evidence>
<evidence type="ECO:0008006" key="4">
    <source>
        <dbReference type="Google" id="ProtNLM"/>
    </source>
</evidence>
<evidence type="ECO:0000256" key="1">
    <source>
        <dbReference type="SAM" id="SignalP"/>
    </source>
</evidence>
<dbReference type="RefSeq" id="WP_186911110.1">
    <property type="nucleotide sequence ID" value="NZ_JACOFV010000002.1"/>
</dbReference>